<dbReference type="EMBL" id="ML170206">
    <property type="protein sequence ID" value="TDL18591.1"/>
    <property type="molecule type" value="Genomic_DNA"/>
</dbReference>
<keyword evidence="3" id="KW-1185">Reference proteome</keyword>
<dbReference type="OrthoDB" id="2686513at2759"/>
<evidence type="ECO:0000313" key="2">
    <source>
        <dbReference type="EMBL" id="TDL18591.1"/>
    </source>
</evidence>
<name>A0A4Y7PU69_9AGAM</name>
<feature type="transmembrane region" description="Helical" evidence="1">
    <location>
        <begin position="51"/>
        <end position="73"/>
    </location>
</feature>
<gene>
    <name evidence="2" type="ORF">BD410DRAFT_493727</name>
</gene>
<keyword evidence="1" id="KW-0472">Membrane</keyword>
<proteinExistence type="predicted"/>
<protein>
    <submittedName>
        <fullName evidence="2">Uncharacterized protein</fullName>
    </submittedName>
</protein>
<dbReference type="AlphaFoldDB" id="A0A4Y7PU69"/>
<keyword evidence="1" id="KW-1133">Transmembrane helix</keyword>
<evidence type="ECO:0000313" key="3">
    <source>
        <dbReference type="Proteomes" id="UP000294933"/>
    </source>
</evidence>
<dbReference type="Proteomes" id="UP000294933">
    <property type="component" value="Unassembled WGS sequence"/>
</dbReference>
<accession>A0A4Y7PU69</accession>
<evidence type="ECO:0000256" key="1">
    <source>
        <dbReference type="SAM" id="Phobius"/>
    </source>
</evidence>
<feature type="transmembrane region" description="Helical" evidence="1">
    <location>
        <begin position="106"/>
        <end position="128"/>
    </location>
</feature>
<organism evidence="2 3">
    <name type="scientific">Rickenella mellea</name>
    <dbReference type="NCBI Taxonomy" id="50990"/>
    <lineage>
        <taxon>Eukaryota</taxon>
        <taxon>Fungi</taxon>
        <taxon>Dikarya</taxon>
        <taxon>Basidiomycota</taxon>
        <taxon>Agaricomycotina</taxon>
        <taxon>Agaricomycetes</taxon>
        <taxon>Hymenochaetales</taxon>
        <taxon>Rickenellaceae</taxon>
        <taxon>Rickenella</taxon>
    </lineage>
</organism>
<sequence length="262" mass="28926">MIYNVGFSGSMFNVCVGVSYLETWGLWLVQVPIQIILSLRTFAVWHRDRRVAALLLLCASGYYITIIVCSIKLTKTNHFIRNPLIDALHECYSDVVLTESLTLSKWAFGTLMFFDGVMFLLILSKAIMTDRKFRARILNILLRDGTIYYTVIFGINPSLYFSASRVENCTAGISFANVLLATTLSAQRGILAISVSNALLAAQSIGASNIVLSLRKFSSQAQLAPTRWQSNSGIGVRIAGRPTLVDELTPQNATDATESIEL</sequence>
<keyword evidence="1" id="KW-0812">Transmembrane</keyword>
<feature type="transmembrane region" description="Helical" evidence="1">
    <location>
        <begin position="20"/>
        <end position="39"/>
    </location>
</feature>
<reference evidence="2 3" key="1">
    <citation type="submission" date="2018-06" db="EMBL/GenBank/DDBJ databases">
        <title>A transcriptomic atlas of mushroom development highlights an independent origin of complex multicellularity.</title>
        <authorList>
            <consortium name="DOE Joint Genome Institute"/>
            <person name="Krizsan K."/>
            <person name="Almasi E."/>
            <person name="Merenyi Z."/>
            <person name="Sahu N."/>
            <person name="Viragh M."/>
            <person name="Koszo T."/>
            <person name="Mondo S."/>
            <person name="Kiss B."/>
            <person name="Balint B."/>
            <person name="Kues U."/>
            <person name="Barry K."/>
            <person name="Hegedus J.C."/>
            <person name="Henrissat B."/>
            <person name="Johnson J."/>
            <person name="Lipzen A."/>
            <person name="Ohm R."/>
            <person name="Nagy I."/>
            <person name="Pangilinan J."/>
            <person name="Yan J."/>
            <person name="Xiong Y."/>
            <person name="Grigoriev I.V."/>
            <person name="Hibbett D.S."/>
            <person name="Nagy L.G."/>
        </authorList>
    </citation>
    <scope>NUCLEOTIDE SEQUENCE [LARGE SCALE GENOMIC DNA]</scope>
    <source>
        <strain evidence="2 3">SZMC22713</strain>
    </source>
</reference>
<dbReference type="VEuPathDB" id="FungiDB:BD410DRAFT_493727"/>